<accession>A0A074JZ45</accession>
<protein>
    <submittedName>
        <fullName evidence="1">Uncharacterized protein</fullName>
    </submittedName>
</protein>
<evidence type="ECO:0000313" key="1">
    <source>
        <dbReference type="EMBL" id="KEO61160.1"/>
    </source>
</evidence>
<dbReference type="AlphaFoldDB" id="A0A074JZ45"/>
<dbReference type="eggNOG" id="ENOG50335T2">
    <property type="taxonomic scope" value="Bacteria"/>
</dbReference>
<sequence length="111" mass="12389">MTYSNEDVLVAFAIEQLMSPGDEWRALVRDLVTRWPDVAIFELPYALVAAASAIEENFGGRGAAAEAAERGYKLAALLSMDIYAMELAGMARNTARDFQAYWKIDPFFARF</sequence>
<dbReference type="RefSeq" id="WP_038128295.1">
    <property type="nucleotide sequence ID" value="NZ_AUNB01000010.1"/>
</dbReference>
<keyword evidence="2" id="KW-1185">Reference proteome</keyword>
<organism evidence="1 2">
    <name type="scientific">Thioclava indica</name>
    <dbReference type="NCBI Taxonomy" id="1353528"/>
    <lineage>
        <taxon>Bacteria</taxon>
        <taxon>Pseudomonadati</taxon>
        <taxon>Pseudomonadota</taxon>
        <taxon>Alphaproteobacteria</taxon>
        <taxon>Rhodobacterales</taxon>
        <taxon>Paracoccaceae</taxon>
        <taxon>Thioclava</taxon>
    </lineage>
</organism>
<name>A0A074JZ45_9RHOB</name>
<evidence type="ECO:0000313" key="2">
    <source>
        <dbReference type="Proteomes" id="UP000027471"/>
    </source>
</evidence>
<dbReference type="Proteomes" id="UP000027471">
    <property type="component" value="Unassembled WGS sequence"/>
</dbReference>
<proteinExistence type="predicted"/>
<dbReference type="EMBL" id="AUNB01000010">
    <property type="protein sequence ID" value="KEO61160.1"/>
    <property type="molecule type" value="Genomic_DNA"/>
</dbReference>
<comment type="caution">
    <text evidence="1">The sequence shown here is derived from an EMBL/GenBank/DDBJ whole genome shotgun (WGS) entry which is preliminary data.</text>
</comment>
<dbReference type="OrthoDB" id="7689048at2"/>
<reference evidence="1 2" key="1">
    <citation type="journal article" date="2015" name="Antonie Van Leeuwenhoek">
        <title>Thioclava indica sp. nov., isolated from surface seawater of the Indian Ocean.</title>
        <authorList>
            <person name="Liu Y."/>
            <person name="Lai Q."/>
            <person name="Du J."/>
            <person name="Xu H."/>
            <person name="Jiang L."/>
            <person name="Shao Z."/>
        </authorList>
    </citation>
    <scope>NUCLEOTIDE SEQUENCE [LARGE SCALE GENOMIC DNA]</scope>
    <source>
        <strain evidence="1 2">DT23-4</strain>
    </source>
</reference>
<gene>
    <name evidence="1" type="ORF">DT23_10525</name>
</gene>